<name>I3W1E9_9MICC</name>
<dbReference type="EMBL" id="JQ418529">
    <property type="protein sequence ID" value="AFK89426.1"/>
    <property type="molecule type" value="Genomic_DNA"/>
</dbReference>
<organism evidence="1">
    <name type="scientific">Arthrobacter sp. J3.40</name>
    <dbReference type="NCBI Taxonomy" id="347209"/>
    <lineage>
        <taxon>Bacteria</taxon>
        <taxon>Bacillati</taxon>
        <taxon>Actinomycetota</taxon>
        <taxon>Actinomycetes</taxon>
        <taxon>Micrococcales</taxon>
        <taxon>Micrococcaceae</taxon>
        <taxon>Arthrobacter</taxon>
    </lineage>
</organism>
<keyword evidence="1" id="KW-0614">Plasmid</keyword>
<sequence length="88" mass="9739">MALRPVFFVSNSTEVGDRGPADGVSGLYDFSIPGHDDHVKVGPGAGFFELKASELVVYTYTYDDGKEHDLGIWLHTQRQKSPARRTRA</sequence>
<proteinExistence type="predicted"/>
<reference evidence="1" key="1">
    <citation type="submission" date="2012-01" db="EMBL/GenBank/DDBJ databases">
        <authorList>
            <person name="Summers A.O."/>
            <person name="Wireman J."/>
            <person name="Sale K."/>
        </authorList>
    </citation>
    <scope>NUCLEOTIDE SEQUENCE</scope>
    <source>
        <strain evidence="1">J3-40</strain>
        <plasmid evidence="1">pJ340-114</plasmid>
    </source>
</reference>
<accession>I3W1E9</accession>
<dbReference type="AlphaFoldDB" id="I3W1E9"/>
<geneLocation type="plasmid" evidence="1">
    <name>pJ340-114</name>
</geneLocation>
<protein>
    <submittedName>
        <fullName evidence="1">Uncharacterized protein</fullName>
    </submittedName>
</protein>
<dbReference type="RefSeq" id="WP_015062043.1">
    <property type="nucleotide sequence ID" value="NC_019331.1"/>
</dbReference>
<evidence type="ECO:0000313" key="1">
    <source>
        <dbReference type="EMBL" id="AFK89426.1"/>
    </source>
</evidence>